<feature type="region of interest" description="Disordered" evidence="1">
    <location>
        <begin position="17"/>
        <end position="50"/>
    </location>
</feature>
<dbReference type="EMBL" id="CM000638">
    <property type="protein sequence ID" value="EED95732.1"/>
    <property type="molecule type" value="Genomic_DNA"/>
</dbReference>
<dbReference type="HOGENOM" id="CLU_488794_0_0_1"/>
<dbReference type="InParanoid" id="B8BQ65"/>
<sequence length="558" mass="61380">MSLLLRKASKDGMIQQFINEAGSNSTDSDDEKKIDASKAPPTSIVEPDEEEADFATDELNLTTANSIDYSKLDDTPYEHGFEPGDHVIRWDLLPILWPIQIHGIVLEVSEDKTTVTICDFGITTVKQNTDDAKNSSNMEKMVEEDDAKLKEVIGVDGGGDPTLKTSDDASVSTSTSDAASETNNNNKKKLTSKKNNKRLNVIKLTKWSDLRKWSKVDYLNGGIAGGMGKGLKSFGEKTEKLWTSVTKSFVKNESTAFKDDVKVLDGGDGVEISEMQTKIVAAVNVIDGVGDGNSQQQEEPAPTTDESATNRESSETETTEESQTILDTVDEPKTLAEMIAEANEVEKRRKEVVKSPLGLHEKKKVEKQQSWHGNLMKSLSKIFPQKDDDKKKDSVMKLDSTPSSSATNKANKEDSTDQETLPRSDPPVLVLARTRFLLEQGEEFLPPYHIVNSNSECIAVWCKTGRWSTLQASIYLHTTAIGNIKSTTALTLGIAATQPWLLPAMAVGGIAAIGTPWLLLKVANDKWNEATMSLTEAFWMQADPGVYVECIEKWGRLK</sequence>
<keyword evidence="4" id="KW-1185">Reference proteome</keyword>
<reference evidence="3 4" key="2">
    <citation type="journal article" date="2008" name="Nature">
        <title>The Phaeodactylum genome reveals the evolutionary history of diatom genomes.</title>
        <authorList>
            <person name="Bowler C."/>
            <person name="Allen A.E."/>
            <person name="Badger J.H."/>
            <person name="Grimwood J."/>
            <person name="Jabbari K."/>
            <person name="Kuo A."/>
            <person name="Maheswari U."/>
            <person name="Martens C."/>
            <person name="Maumus F."/>
            <person name="Otillar R.P."/>
            <person name="Rayko E."/>
            <person name="Salamov A."/>
            <person name="Vandepoele K."/>
            <person name="Beszteri B."/>
            <person name="Gruber A."/>
            <person name="Heijde M."/>
            <person name="Katinka M."/>
            <person name="Mock T."/>
            <person name="Valentin K."/>
            <person name="Verret F."/>
            <person name="Berges J.A."/>
            <person name="Brownlee C."/>
            <person name="Cadoret J.P."/>
            <person name="Chiovitti A."/>
            <person name="Choi C.J."/>
            <person name="Coesel S."/>
            <person name="De Martino A."/>
            <person name="Detter J.C."/>
            <person name="Durkin C."/>
            <person name="Falciatore A."/>
            <person name="Fournet J."/>
            <person name="Haruta M."/>
            <person name="Huysman M.J."/>
            <person name="Jenkins B.D."/>
            <person name="Jiroutova K."/>
            <person name="Jorgensen R.E."/>
            <person name="Joubert Y."/>
            <person name="Kaplan A."/>
            <person name="Kroger N."/>
            <person name="Kroth P.G."/>
            <person name="La Roche J."/>
            <person name="Lindquist E."/>
            <person name="Lommer M."/>
            <person name="Martin-Jezequel V."/>
            <person name="Lopez P.J."/>
            <person name="Lucas S."/>
            <person name="Mangogna M."/>
            <person name="McGinnis K."/>
            <person name="Medlin L.K."/>
            <person name="Montsant A."/>
            <person name="Oudot-Le Secq M.P."/>
            <person name="Napoli C."/>
            <person name="Obornik M."/>
            <person name="Parker M.S."/>
            <person name="Petit J.L."/>
            <person name="Porcel B.M."/>
            <person name="Poulsen N."/>
            <person name="Robison M."/>
            <person name="Rychlewski L."/>
            <person name="Rynearson T.A."/>
            <person name="Schmutz J."/>
            <person name="Shapiro H."/>
            <person name="Siaut M."/>
            <person name="Stanley M."/>
            <person name="Sussman M.R."/>
            <person name="Taylor A.R."/>
            <person name="Vardi A."/>
            <person name="von Dassow P."/>
            <person name="Vyverman W."/>
            <person name="Willis A."/>
            <person name="Wyrwicz L.S."/>
            <person name="Rokhsar D.S."/>
            <person name="Weissenbach J."/>
            <person name="Armbrust E.V."/>
            <person name="Green B.R."/>
            <person name="Van de Peer Y."/>
            <person name="Grigoriev I.V."/>
        </authorList>
    </citation>
    <scope>NUCLEOTIDE SEQUENCE [LARGE SCALE GENOMIC DNA]</scope>
    <source>
        <strain evidence="3 4">CCMP1335</strain>
    </source>
</reference>
<proteinExistence type="predicted"/>
<dbReference type="GeneID" id="7444163"/>
<evidence type="ECO:0000313" key="4">
    <source>
        <dbReference type="Proteomes" id="UP000001449"/>
    </source>
</evidence>
<dbReference type="AlphaFoldDB" id="B8BQ65"/>
<organism evidence="3 4">
    <name type="scientific">Thalassiosira pseudonana</name>
    <name type="common">Marine diatom</name>
    <name type="synonym">Cyclotella nana</name>
    <dbReference type="NCBI Taxonomy" id="35128"/>
    <lineage>
        <taxon>Eukaryota</taxon>
        <taxon>Sar</taxon>
        <taxon>Stramenopiles</taxon>
        <taxon>Ochrophyta</taxon>
        <taxon>Bacillariophyta</taxon>
        <taxon>Coscinodiscophyceae</taxon>
        <taxon>Thalassiosirophycidae</taxon>
        <taxon>Thalassiosirales</taxon>
        <taxon>Thalassiosiraceae</taxon>
        <taxon>Thalassiosira</taxon>
    </lineage>
</organism>
<feature type="region of interest" description="Disordered" evidence="1">
    <location>
        <begin position="289"/>
        <end position="333"/>
    </location>
</feature>
<keyword evidence="2" id="KW-1133">Transmembrane helix</keyword>
<evidence type="ECO:0000256" key="1">
    <source>
        <dbReference type="SAM" id="MobiDB-lite"/>
    </source>
</evidence>
<evidence type="ECO:0000256" key="2">
    <source>
        <dbReference type="SAM" id="Phobius"/>
    </source>
</evidence>
<accession>B8BQ65</accession>
<feature type="transmembrane region" description="Helical" evidence="2">
    <location>
        <begin position="500"/>
        <end position="520"/>
    </location>
</feature>
<dbReference type="Proteomes" id="UP000001449">
    <property type="component" value="Chromosome 1"/>
</dbReference>
<feature type="compositionally biased region" description="Low complexity" evidence="1">
    <location>
        <begin position="168"/>
        <end position="185"/>
    </location>
</feature>
<feature type="region of interest" description="Disordered" evidence="1">
    <location>
        <begin position="153"/>
        <end position="192"/>
    </location>
</feature>
<keyword evidence="2" id="KW-0472">Membrane</keyword>
<gene>
    <name evidence="3" type="ORF">THAPSDRAFT_20702</name>
</gene>
<feature type="region of interest" description="Disordered" evidence="1">
    <location>
        <begin position="376"/>
        <end position="424"/>
    </location>
</feature>
<feature type="compositionally biased region" description="Polar residues" evidence="1">
    <location>
        <begin position="17"/>
        <end position="26"/>
    </location>
</feature>
<evidence type="ECO:0000313" key="3">
    <source>
        <dbReference type="EMBL" id="EED95732.1"/>
    </source>
</evidence>
<dbReference type="Gene3D" id="3.90.1720.10">
    <property type="entry name" value="endopeptidase domain like (from Nostoc punctiforme)"/>
    <property type="match status" value="1"/>
</dbReference>
<protein>
    <submittedName>
        <fullName evidence="3">Uncharacterized protein</fullName>
    </submittedName>
</protein>
<feature type="compositionally biased region" description="Polar residues" evidence="1">
    <location>
        <begin position="400"/>
        <end position="409"/>
    </location>
</feature>
<feature type="compositionally biased region" description="Basic and acidic residues" evidence="1">
    <location>
        <begin position="384"/>
        <end position="396"/>
    </location>
</feature>
<dbReference type="eggNOG" id="ENOG502T3P0">
    <property type="taxonomic scope" value="Eukaryota"/>
</dbReference>
<dbReference type="RefSeq" id="XP_002286091.1">
    <property type="nucleotide sequence ID" value="XM_002286055.1"/>
</dbReference>
<dbReference type="PaxDb" id="35128-Thaps20702"/>
<dbReference type="OMA" id="LPPYHIV"/>
<keyword evidence="2" id="KW-0812">Transmembrane</keyword>
<name>B8BQ65_THAPS</name>
<dbReference type="KEGG" id="tps:THAPSDRAFT_20702"/>
<reference evidence="3 4" key="1">
    <citation type="journal article" date="2004" name="Science">
        <title>The genome of the diatom Thalassiosira pseudonana: ecology, evolution, and metabolism.</title>
        <authorList>
            <person name="Armbrust E.V."/>
            <person name="Berges J.A."/>
            <person name="Bowler C."/>
            <person name="Green B.R."/>
            <person name="Martinez D."/>
            <person name="Putnam N.H."/>
            <person name="Zhou S."/>
            <person name="Allen A.E."/>
            <person name="Apt K.E."/>
            <person name="Bechner M."/>
            <person name="Brzezinski M.A."/>
            <person name="Chaal B.K."/>
            <person name="Chiovitti A."/>
            <person name="Davis A.K."/>
            <person name="Demarest M.S."/>
            <person name="Detter J.C."/>
            <person name="Glavina T."/>
            <person name="Goodstein D."/>
            <person name="Hadi M.Z."/>
            <person name="Hellsten U."/>
            <person name="Hildebrand M."/>
            <person name="Jenkins B.D."/>
            <person name="Jurka J."/>
            <person name="Kapitonov V.V."/>
            <person name="Kroger N."/>
            <person name="Lau W.W."/>
            <person name="Lane T.W."/>
            <person name="Larimer F.W."/>
            <person name="Lippmeier J.C."/>
            <person name="Lucas S."/>
            <person name="Medina M."/>
            <person name="Montsant A."/>
            <person name="Obornik M."/>
            <person name="Parker M.S."/>
            <person name="Palenik B."/>
            <person name="Pazour G.J."/>
            <person name="Richardson P.M."/>
            <person name="Rynearson T.A."/>
            <person name="Saito M.A."/>
            <person name="Schwartz D.C."/>
            <person name="Thamatrakoln K."/>
            <person name="Valentin K."/>
            <person name="Vardi A."/>
            <person name="Wilkerson F.P."/>
            <person name="Rokhsar D.S."/>
        </authorList>
    </citation>
    <scope>NUCLEOTIDE SEQUENCE [LARGE SCALE GENOMIC DNA]</scope>
    <source>
        <strain evidence="3 4">CCMP1335</strain>
    </source>
</reference>